<keyword evidence="11" id="KW-0317">Glutathione biosynthesis</keyword>
<dbReference type="GO" id="GO:0006751">
    <property type="term" value="P:glutathione catabolic process"/>
    <property type="evidence" value="ECO:0007669"/>
    <property type="project" value="UniProtKB-UniRule"/>
</dbReference>
<comment type="subunit">
    <text evidence="11">This enzyme consists of two polypeptide chains, which are synthesized in precursor form from a single polypeptide.</text>
</comment>
<feature type="binding site" evidence="10">
    <location>
        <position position="426"/>
    </location>
    <ligand>
        <name>L-glutamate</name>
        <dbReference type="ChEBI" id="CHEBI:29985"/>
    </ligand>
</feature>
<evidence type="ECO:0000256" key="4">
    <source>
        <dbReference type="ARBA" id="ARBA00022679"/>
    </source>
</evidence>
<keyword evidence="7 11" id="KW-0012">Acyltransferase</keyword>
<dbReference type="Gene3D" id="1.10.246.130">
    <property type="match status" value="1"/>
</dbReference>
<proteinExistence type="inferred from homology"/>
<keyword evidence="5 11" id="KW-0378">Hydrolase</keyword>
<evidence type="ECO:0000256" key="11">
    <source>
        <dbReference type="RuleBase" id="RU368036"/>
    </source>
</evidence>
<comment type="catalytic activity">
    <reaction evidence="2 11">
        <text>glutathione + H2O = L-cysteinylglycine + L-glutamate</text>
        <dbReference type="Rhea" id="RHEA:28807"/>
        <dbReference type="ChEBI" id="CHEBI:15377"/>
        <dbReference type="ChEBI" id="CHEBI:29985"/>
        <dbReference type="ChEBI" id="CHEBI:57925"/>
        <dbReference type="ChEBI" id="CHEBI:61694"/>
        <dbReference type="EC" id="3.4.19.13"/>
    </reaction>
</comment>
<comment type="catalytic activity">
    <reaction evidence="1 11">
        <text>an S-substituted glutathione + H2O = an S-substituted L-cysteinylglycine + L-glutamate</text>
        <dbReference type="Rhea" id="RHEA:59468"/>
        <dbReference type="ChEBI" id="CHEBI:15377"/>
        <dbReference type="ChEBI" id="CHEBI:29985"/>
        <dbReference type="ChEBI" id="CHEBI:90779"/>
        <dbReference type="ChEBI" id="CHEBI:143103"/>
        <dbReference type="EC" id="3.4.19.13"/>
    </reaction>
</comment>
<accession>A0A1H6F673</accession>
<evidence type="ECO:0000256" key="6">
    <source>
        <dbReference type="ARBA" id="ARBA00023145"/>
    </source>
</evidence>
<evidence type="ECO:0000313" key="13">
    <source>
        <dbReference type="EMBL" id="SEH05650.1"/>
    </source>
</evidence>
<feature type="active site" description="Nucleophile" evidence="9">
    <location>
        <position position="384"/>
    </location>
</feature>
<dbReference type="GO" id="GO:0036374">
    <property type="term" value="F:glutathione hydrolase activity"/>
    <property type="evidence" value="ECO:0007669"/>
    <property type="project" value="UniProtKB-UniRule"/>
</dbReference>
<evidence type="ECO:0000313" key="14">
    <source>
        <dbReference type="Proteomes" id="UP000236724"/>
    </source>
</evidence>
<dbReference type="PANTHER" id="PTHR43199:SF1">
    <property type="entry name" value="GLUTATHIONE HYDROLASE PROENZYME"/>
    <property type="match status" value="1"/>
</dbReference>
<keyword evidence="12" id="KW-0732">Signal</keyword>
<comment type="catalytic activity">
    <reaction evidence="8 11">
        <text>an N-terminal (5-L-glutamyl)-[peptide] + an alpha-amino acid = 5-L-glutamyl amino acid + an N-terminal L-alpha-aminoacyl-[peptide]</text>
        <dbReference type="Rhea" id="RHEA:23904"/>
        <dbReference type="Rhea" id="RHEA-COMP:9780"/>
        <dbReference type="Rhea" id="RHEA-COMP:9795"/>
        <dbReference type="ChEBI" id="CHEBI:77644"/>
        <dbReference type="ChEBI" id="CHEBI:78597"/>
        <dbReference type="ChEBI" id="CHEBI:78599"/>
        <dbReference type="ChEBI" id="CHEBI:78608"/>
        <dbReference type="EC" id="2.3.2.2"/>
    </reaction>
</comment>
<feature type="binding site" evidence="10">
    <location>
        <position position="477"/>
    </location>
    <ligand>
        <name>L-glutamate</name>
        <dbReference type="ChEBI" id="CHEBI:29985"/>
    </ligand>
</feature>
<dbReference type="PROSITE" id="PS00462">
    <property type="entry name" value="G_GLU_TRANSPEPTIDASE"/>
    <property type="match status" value="1"/>
</dbReference>
<dbReference type="Proteomes" id="UP000236724">
    <property type="component" value="Unassembled WGS sequence"/>
</dbReference>
<dbReference type="InterPro" id="IPR055262">
    <property type="entry name" value="GGT_CS"/>
</dbReference>
<evidence type="ECO:0000256" key="2">
    <source>
        <dbReference type="ARBA" id="ARBA00001089"/>
    </source>
</evidence>
<dbReference type="FunFam" id="3.60.20.40:FF:000003">
    <property type="entry name" value="Gamma-glutamyltranspeptidase"/>
    <property type="match status" value="1"/>
</dbReference>
<dbReference type="UniPathway" id="UPA00204"/>
<comment type="PTM">
    <text evidence="11">Cleaved by autocatalysis into a large and a small subunit.</text>
</comment>
<dbReference type="OrthoDB" id="5297205at2"/>
<evidence type="ECO:0000256" key="8">
    <source>
        <dbReference type="ARBA" id="ARBA00047417"/>
    </source>
</evidence>
<gene>
    <name evidence="13" type="primary">ggt</name>
    <name evidence="13" type="ORF">MBHS_01505</name>
</gene>
<keyword evidence="6 11" id="KW-0865">Zymogen</keyword>
<dbReference type="InterPro" id="IPR000101">
    <property type="entry name" value="GGT_peptidase"/>
</dbReference>
<sequence>MKTIIQYLAFGTFLSLLSHTAMTFAQPAILSERAIHAPAQGQQMLVASEAQAANVGLALLNQGGNAVDAAVATAFALAVTLPRAGNIGGGGFMLIYEQKTSKVIALDYRETAPAKAHRDLFLDAKGDVDKQRSRFSHLAVGVPGTVAGLILALEKYGSLPLKAVLQPAIRLAQKGIIVSPALHEALKTRGSQLNTTAQQAFLKPDGTPPAIGERLVQADLANTLQAIAEQGAAGFYQGPVADALVKEMLAHGGIIDHADLATYRPAMRSPIQGKFRGFDIFSMPPPSSGGIHIVQMLNMLKDFDLKASGHNSAASIHILAEVMKLAYADRAKYLGDTDFINVPVAGLISPAYAQQLSTQIYSDKTRPSVEIHAGKVPGYESRETTHFSVVDKIGNAVANTYTLNFSFGSGIMAPGTGFLLNNEMDDFSAKSGVPNAYGLIGGEANAIEPGKRMLSSMSPTIVLKGKKPYLITGSPGGSRIITTTLQILLNVIEHGMNIQEAVNAPRIHHQWLPDELRLERGLSVDTRQLLKAKGHKLVEKRVMGAANSILIDPETGIKYGAADPRQRDSVSRW</sequence>
<feature type="binding site" evidence="10">
    <location>
        <position position="109"/>
    </location>
    <ligand>
        <name>L-glutamate</name>
        <dbReference type="ChEBI" id="CHEBI:29985"/>
    </ligand>
</feature>
<organism evidence="13 14">
    <name type="scientific">Candidatus Venteria ishoeyi</name>
    <dbReference type="NCBI Taxonomy" id="1899563"/>
    <lineage>
        <taxon>Bacteria</taxon>
        <taxon>Pseudomonadati</taxon>
        <taxon>Pseudomonadota</taxon>
        <taxon>Gammaproteobacteria</taxon>
        <taxon>Thiotrichales</taxon>
        <taxon>Thiotrichaceae</taxon>
        <taxon>Venteria</taxon>
    </lineage>
</organism>
<evidence type="ECO:0000256" key="9">
    <source>
        <dbReference type="PIRSR" id="PIRSR600101-1"/>
    </source>
</evidence>
<dbReference type="InterPro" id="IPR043137">
    <property type="entry name" value="GGT_ssub_C"/>
</dbReference>
<dbReference type="EC" id="2.3.2.2" evidence="11"/>
<dbReference type="EC" id="3.4.19.13" evidence="11"/>
<evidence type="ECO:0000256" key="1">
    <source>
        <dbReference type="ARBA" id="ARBA00001049"/>
    </source>
</evidence>
<dbReference type="PANTHER" id="PTHR43199">
    <property type="entry name" value="GLUTATHIONE HYDROLASE"/>
    <property type="match status" value="1"/>
</dbReference>
<protein>
    <recommendedName>
        <fullName evidence="11">Glutathione hydrolase proenzyme</fullName>
        <ecNumber evidence="11">2.3.2.2</ecNumber>
        <ecNumber evidence="11">3.4.19.13</ecNumber>
    </recommendedName>
    <component>
        <recommendedName>
            <fullName evidence="11">Glutathione hydrolase large chain</fullName>
        </recommendedName>
    </component>
    <component>
        <recommendedName>
            <fullName evidence="11">Glutathione hydrolase small chain</fullName>
        </recommendedName>
    </component>
</protein>
<dbReference type="Gene3D" id="3.60.20.40">
    <property type="match status" value="1"/>
</dbReference>
<dbReference type="RefSeq" id="WP_103919545.1">
    <property type="nucleotide sequence ID" value="NZ_FMSV02000369.1"/>
</dbReference>
<evidence type="ECO:0000256" key="5">
    <source>
        <dbReference type="ARBA" id="ARBA00022801"/>
    </source>
</evidence>
<feature type="binding site" evidence="10">
    <location>
        <begin position="455"/>
        <end position="456"/>
    </location>
    <ligand>
        <name>L-glutamate</name>
        <dbReference type="ChEBI" id="CHEBI:29985"/>
    </ligand>
</feature>
<dbReference type="InterPro" id="IPR051792">
    <property type="entry name" value="GGT_bact"/>
</dbReference>
<dbReference type="GO" id="GO:0103068">
    <property type="term" value="F:leukotriene C4 gamma-glutamyl transferase activity"/>
    <property type="evidence" value="ECO:0007669"/>
    <property type="project" value="UniProtKB-EC"/>
</dbReference>
<dbReference type="SUPFAM" id="SSF56235">
    <property type="entry name" value="N-terminal nucleophile aminohydrolases (Ntn hydrolases)"/>
    <property type="match status" value="1"/>
</dbReference>
<evidence type="ECO:0000256" key="7">
    <source>
        <dbReference type="ARBA" id="ARBA00023315"/>
    </source>
</evidence>
<evidence type="ECO:0000256" key="10">
    <source>
        <dbReference type="PIRSR" id="PIRSR600101-2"/>
    </source>
</evidence>
<keyword evidence="14" id="KW-1185">Reference proteome</keyword>
<feature type="signal peptide" evidence="12">
    <location>
        <begin position="1"/>
        <end position="23"/>
    </location>
</feature>
<feature type="binding site" evidence="10">
    <location>
        <begin position="402"/>
        <end position="404"/>
    </location>
    <ligand>
        <name>L-glutamate</name>
        <dbReference type="ChEBI" id="CHEBI:29985"/>
    </ligand>
</feature>
<comment type="similarity">
    <text evidence="3 11">Belongs to the gamma-glutamyltransferase family.</text>
</comment>
<evidence type="ECO:0000256" key="3">
    <source>
        <dbReference type="ARBA" id="ARBA00009381"/>
    </source>
</evidence>
<dbReference type="Pfam" id="PF01019">
    <property type="entry name" value="G_glu_transpept"/>
    <property type="match status" value="1"/>
</dbReference>
<dbReference type="GO" id="GO:0006750">
    <property type="term" value="P:glutathione biosynthetic process"/>
    <property type="evidence" value="ECO:0007669"/>
    <property type="project" value="UniProtKB-KW"/>
</dbReference>
<name>A0A1H6F673_9GAMM</name>
<evidence type="ECO:0000256" key="12">
    <source>
        <dbReference type="SAM" id="SignalP"/>
    </source>
</evidence>
<reference evidence="13 14" key="1">
    <citation type="submission" date="2016-10" db="EMBL/GenBank/DDBJ databases">
        <authorList>
            <person name="de Groot N.N."/>
        </authorList>
    </citation>
    <scope>NUCLEOTIDE SEQUENCE [LARGE SCALE GENOMIC DNA]</scope>
    <source>
        <strain evidence="13">MBHS1</strain>
    </source>
</reference>
<dbReference type="PRINTS" id="PR01210">
    <property type="entry name" value="GGTRANSPTASE"/>
</dbReference>
<dbReference type="AlphaFoldDB" id="A0A1H6F673"/>
<dbReference type="EMBL" id="FMSV02000369">
    <property type="protein sequence ID" value="SEH05650.1"/>
    <property type="molecule type" value="Genomic_DNA"/>
</dbReference>
<feature type="chain" id="PRO_5014932331" description="Glutathione hydrolase proenzyme" evidence="12">
    <location>
        <begin position="24"/>
        <end position="573"/>
    </location>
</feature>
<dbReference type="NCBIfam" id="TIGR00066">
    <property type="entry name" value="g_glut_trans"/>
    <property type="match status" value="1"/>
</dbReference>
<dbReference type="InterPro" id="IPR029055">
    <property type="entry name" value="Ntn_hydrolases_N"/>
</dbReference>
<dbReference type="InterPro" id="IPR043138">
    <property type="entry name" value="GGT_lsub"/>
</dbReference>
<keyword evidence="4 11" id="KW-0808">Transferase</keyword>
<comment type="pathway">
    <text evidence="11">Sulfur metabolism; glutathione metabolism.</text>
</comment>